<keyword evidence="3" id="KW-1003">Cell membrane</keyword>
<evidence type="ECO:0000256" key="10">
    <source>
        <dbReference type="ARBA" id="ARBA00022842"/>
    </source>
</evidence>
<dbReference type="RefSeq" id="XP_013782118.1">
    <property type="nucleotide sequence ID" value="XM_013926664.2"/>
</dbReference>
<keyword evidence="16" id="KW-0325">Glycoprotein</keyword>
<evidence type="ECO:0000256" key="1">
    <source>
        <dbReference type="ARBA" id="ARBA00004251"/>
    </source>
</evidence>
<dbReference type="Gene3D" id="3.40.50.410">
    <property type="entry name" value="von Willebrand factor, type A domain"/>
    <property type="match status" value="1"/>
</dbReference>
<accession>A0ABM1BHJ3</accession>
<dbReference type="InterPro" id="IPR036349">
    <property type="entry name" value="Integrin_bsu_tail_dom_sf"/>
</dbReference>
<evidence type="ECO:0000313" key="25">
    <source>
        <dbReference type="RefSeq" id="XP_013782118.1"/>
    </source>
</evidence>
<keyword evidence="12 18" id="KW-1133">Transmembrane helix</keyword>
<keyword evidence="4" id="KW-0245">EGF-like domain</keyword>
<keyword evidence="24" id="KW-1185">Reference proteome</keyword>
<dbReference type="InterPro" id="IPR016201">
    <property type="entry name" value="PSI"/>
</dbReference>
<gene>
    <name evidence="25 26" type="primary">LOC106466382</name>
</gene>
<evidence type="ECO:0000256" key="8">
    <source>
        <dbReference type="ARBA" id="ARBA00022737"/>
    </source>
</evidence>
<dbReference type="Pfam" id="PF00362">
    <property type="entry name" value="Integrin_beta"/>
    <property type="match status" value="1"/>
</dbReference>
<evidence type="ECO:0000256" key="9">
    <source>
        <dbReference type="ARBA" id="ARBA00022837"/>
    </source>
</evidence>
<evidence type="ECO:0000256" key="5">
    <source>
        <dbReference type="ARBA" id="ARBA00022692"/>
    </source>
</evidence>
<keyword evidence="11 17" id="KW-0130">Cell adhesion</keyword>
<dbReference type="InterPro" id="IPR002369">
    <property type="entry name" value="Integrin_bsu_VWA"/>
</dbReference>
<dbReference type="PANTHER" id="PTHR10082">
    <property type="entry name" value="INTEGRIN BETA SUBUNIT"/>
    <property type="match status" value="1"/>
</dbReference>
<feature type="domain" description="Integrin beta subunit cytoplasmic" evidence="22">
    <location>
        <begin position="738"/>
        <end position="784"/>
    </location>
</feature>
<dbReference type="SMART" id="SM00423">
    <property type="entry name" value="PSI"/>
    <property type="match status" value="1"/>
</dbReference>
<proteinExistence type="inferred from homology"/>
<dbReference type="InterPro" id="IPR036465">
    <property type="entry name" value="vWFA_dom_sf"/>
</dbReference>
<dbReference type="SUPFAM" id="SSF69179">
    <property type="entry name" value="Integrin domains"/>
    <property type="match status" value="1"/>
</dbReference>
<dbReference type="PROSITE" id="PS00243">
    <property type="entry name" value="I_EGF_1"/>
    <property type="match status" value="1"/>
</dbReference>
<evidence type="ECO:0000256" key="2">
    <source>
        <dbReference type="ARBA" id="ARBA00007449"/>
    </source>
</evidence>
<reference evidence="25 26" key="1">
    <citation type="submission" date="2025-05" db="UniProtKB">
        <authorList>
            <consortium name="RefSeq"/>
        </authorList>
    </citation>
    <scope>IDENTIFICATION</scope>
    <source>
        <tissue evidence="25 26">Muscle</tissue>
    </source>
</reference>
<evidence type="ECO:0000256" key="3">
    <source>
        <dbReference type="ARBA" id="ARBA00022475"/>
    </source>
</evidence>
<dbReference type="Pfam" id="PF23105">
    <property type="entry name" value="EGF_integrin"/>
    <property type="match status" value="2"/>
</dbReference>
<feature type="domain" description="Integrin beta subunit VWA" evidence="20">
    <location>
        <begin position="31"/>
        <end position="449"/>
    </location>
</feature>
<dbReference type="InterPro" id="IPR015812">
    <property type="entry name" value="Integrin_bsu"/>
</dbReference>
<organism evidence="24 25">
    <name type="scientific">Limulus polyphemus</name>
    <name type="common">Atlantic horseshoe crab</name>
    <dbReference type="NCBI Taxonomy" id="6850"/>
    <lineage>
        <taxon>Eukaryota</taxon>
        <taxon>Metazoa</taxon>
        <taxon>Ecdysozoa</taxon>
        <taxon>Arthropoda</taxon>
        <taxon>Chelicerata</taxon>
        <taxon>Merostomata</taxon>
        <taxon>Xiphosura</taxon>
        <taxon>Limulidae</taxon>
        <taxon>Limulus</taxon>
    </lineage>
</organism>
<feature type="domain" description="PSI" evidence="21">
    <location>
        <begin position="25"/>
        <end position="67"/>
    </location>
</feature>
<evidence type="ECO:0000256" key="18">
    <source>
        <dbReference type="SAM" id="Phobius"/>
    </source>
</evidence>
<name>A0ABM1BHJ3_LIMPO</name>
<dbReference type="InterPro" id="IPR040622">
    <property type="entry name" value="EGF_integrin_1"/>
</dbReference>
<dbReference type="SUPFAM" id="SSF103575">
    <property type="entry name" value="Plexin repeat"/>
    <property type="match status" value="1"/>
</dbReference>
<dbReference type="SMART" id="SM01242">
    <property type="entry name" value="Integrin_B_tail"/>
    <property type="match status" value="1"/>
</dbReference>
<evidence type="ECO:0000256" key="15">
    <source>
        <dbReference type="ARBA" id="ARBA00023157"/>
    </source>
</evidence>
<evidence type="ECO:0000259" key="20">
    <source>
        <dbReference type="SMART" id="SM00187"/>
    </source>
</evidence>
<evidence type="ECO:0000256" key="19">
    <source>
        <dbReference type="SAM" id="SignalP"/>
    </source>
</evidence>
<evidence type="ECO:0000256" key="16">
    <source>
        <dbReference type="ARBA" id="ARBA00023180"/>
    </source>
</evidence>
<feature type="signal peptide" evidence="19">
    <location>
        <begin position="1"/>
        <end position="23"/>
    </location>
</feature>
<dbReference type="PROSITE" id="PS52047">
    <property type="entry name" value="I_EGF_2"/>
    <property type="match status" value="2"/>
</dbReference>
<dbReference type="InterPro" id="IPR014836">
    <property type="entry name" value="Integrin_bsu_cyt_dom"/>
</dbReference>
<evidence type="ECO:0000259" key="23">
    <source>
        <dbReference type="SMART" id="SM01242"/>
    </source>
</evidence>
<feature type="transmembrane region" description="Helical" evidence="18">
    <location>
        <begin position="715"/>
        <end position="737"/>
    </location>
</feature>
<evidence type="ECO:0000256" key="14">
    <source>
        <dbReference type="ARBA" id="ARBA00023136"/>
    </source>
</evidence>
<dbReference type="PIRSF" id="PIRSF002512">
    <property type="entry name" value="Integrin_B"/>
    <property type="match status" value="1"/>
</dbReference>
<dbReference type="PRINTS" id="PR01186">
    <property type="entry name" value="INTEGRINB"/>
</dbReference>
<sequence>MKYFTIGTVIILLQLSGICKTQGNQCNSKETCGKCIASDSACAWCRQENFESNYRCDLEVNLKGKCNESKIVKPENEIKKIKDEQLSNKGALEGEAVQINPQRVHLKLRPNMPFKLEIKCRQAVDYPVDLYYVMDLSKSMEDDKDKLASLGGLLAEEMGKITKNFRLGFGSFVDKIALPFVSTYPSKLKKPCYGCAAPYGFRNQLPLDQDTNLFAAEVKKANVSGNLDAPEGGFDAIMQAVVCQEQIGWRNKSRKLLVFSTDSGFHYAGDGKLAGIIKPNDEKCHLDDKGYYTETTTLDYPSFSQINRKIKEHKVNIIFAVTESQYEIYNKLSKKFEGSGVGKLDKDSANVVDLVRDQYNKITETMELKDNAPENVKITYYSSCLGPEGQLRKTSECKGIKLGDMITFHADIEVVSCPKNHNDWNRTIQIYPVGLNEALIIDLEIICECECQKPGKKELNSPKCTNGNGTYECGICNCYNGRTGRECECDSQNIDETLHEKQCYLDNSTEPCSGKGKCQCGTCICDTRLNPAEKIRGKYCECDNFSCDRVEGNICSGPDHGTCECGKCICLPGWKGSACECRDTEKTCYPPDSSGLCSGRGSCVCGKCECWTIDKKKYSGDYCEECINCPVSCDSLVKCVQCKMFQSGPLSQEECVRCNFTLEKVDEAEVINKNQKICVFTDDDECKFKFVYEANQDAVKVWAQTGKDCPEPVNVAAIVGGVIGGIVLIGLLLLLIWKILTSIHDRREYAKFEKERAMAKWHAGDNPLYKEATTTFKNPMYNVSKQGTEEPPSSD</sequence>
<keyword evidence="14 18" id="KW-0472">Membrane</keyword>
<comment type="subcellular location">
    <subcellularLocation>
        <location evidence="1 17">Cell membrane</location>
        <topology evidence="1 17">Single-pass type I membrane protein</topology>
    </subcellularLocation>
</comment>
<dbReference type="Proteomes" id="UP000694941">
    <property type="component" value="Unplaced"/>
</dbReference>
<dbReference type="Pfam" id="PF07965">
    <property type="entry name" value="Integrin_B_tail"/>
    <property type="match status" value="1"/>
</dbReference>
<feature type="domain" description="Integrin beta subunit tail" evidence="23">
    <location>
        <begin position="633"/>
        <end position="714"/>
    </location>
</feature>
<evidence type="ECO:0000256" key="11">
    <source>
        <dbReference type="ARBA" id="ARBA00022889"/>
    </source>
</evidence>
<comment type="similarity">
    <text evidence="2 17">Belongs to the integrin beta chain family.</text>
</comment>
<dbReference type="InterPro" id="IPR033760">
    <property type="entry name" value="Integrin_beta_N"/>
</dbReference>
<evidence type="ECO:0000256" key="4">
    <source>
        <dbReference type="ARBA" id="ARBA00022536"/>
    </source>
</evidence>
<dbReference type="Gene3D" id="2.10.25.10">
    <property type="entry name" value="Laminin"/>
    <property type="match status" value="4"/>
</dbReference>
<dbReference type="Pfam" id="PF08725">
    <property type="entry name" value="Integrin_b_cyt"/>
    <property type="match status" value="1"/>
</dbReference>
<evidence type="ECO:0000256" key="6">
    <source>
        <dbReference type="ARBA" id="ARBA00022723"/>
    </source>
</evidence>
<dbReference type="Pfam" id="PF18372">
    <property type="entry name" value="I-EGF_1"/>
    <property type="match status" value="1"/>
</dbReference>
<dbReference type="SMART" id="SM00187">
    <property type="entry name" value="INB"/>
    <property type="match status" value="1"/>
</dbReference>
<protein>
    <recommendedName>
        <fullName evidence="17">Integrin beta</fullName>
    </recommendedName>
</protein>
<dbReference type="Gene3D" id="1.20.5.100">
    <property type="entry name" value="Cytochrome c1, transmembrane anchor, C-terminal"/>
    <property type="match status" value="1"/>
</dbReference>
<evidence type="ECO:0000256" key="13">
    <source>
        <dbReference type="ARBA" id="ARBA00023037"/>
    </source>
</evidence>
<keyword evidence="15" id="KW-1015">Disulfide bond</keyword>
<evidence type="ECO:0000313" key="26">
    <source>
        <dbReference type="RefSeq" id="XP_013782119.1"/>
    </source>
</evidence>
<dbReference type="Pfam" id="PF17205">
    <property type="entry name" value="PSI_integrin"/>
    <property type="match status" value="1"/>
</dbReference>
<dbReference type="InterPro" id="IPR032695">
    <property type="entry name" value="Integrin_dom_sf"/>
</dbReference>
<dbReference type="SUPFAM" id="SSF57196">
    <property type="entry name" value="EGF/Laminin"/>
    <property type="match status" value="1"/>
</dbReference>
<dbReference type="SUPFAM" id="SSF53300">
    <property type="entry name" value="vWA-like"/>
    <property type="match status" value="1"/>
</dbReference>
<dbReference type="Gene3D" id="3.30.1680.10">
    <property type="entry name" value="ligand-binding face of the semaphorins, domain 2"/>
    <property type="match status" value="1"/>
</dbReference>
<keyword evidence="6" id="KW-0479">Metal-binding</keyword>
<feature type="chain" id="PRO_5045022022" description="Integrin beta" evidence="19">
    <location>
        <begin position="24"/>
        <end position="795"/>
    </location>
</feature>
<dbReference type="GeneID" id="106466382"/>
<dbReference type="InterPro" id="IPR012896">
    <property type="entry name" value="Integrin_bsu_tail"/>
</dbReference>
<dbReference type="RefSeq" id="XP_013782119.1">
    <property type="nucleotide sequence ID" value="XM_013926665.2"/>
</dbReference>
<dbReference type="InterPro" id="IPR057073">
    <property type="entry name" value="EGF_integrin_2"/>
</dbReference>
<keyword evidence="13 17" id="KW-0401">Integrin</keyword>
<evidence type="ECO:0000256" key="7">
    <source>
        <dbReference type="ARBA" id="ARBA00022729"/>
    </source>
</evidence>
<evidence type="ECO:0000313" key="24">
    <source>
        <dbReference type="Proteomes" id="UP000694941"/>
    </source>
</evidence>
<dbReference type="SMART" id="SM01241">
    <property type="entry name" value="Integrin_b_cyt"/>
    <property type="match status" value="1"/>
</dbReference>
<dbReference type="Gene3D" id="4.10.1240.30">
    <property type="match status" value="1"/>
</dbReference>
<dbReference type="PANTHER" id="PTHR10082:SF60">
    <property type="entry name" value="INTEGRIN BETA-PS"/>
    <property type="match status" value="1"/>
</dbReference>
<keyword evidence="5 17" id="KW-0812">Transmembrane</keyword>
<dbReference type="InterPro" id="IPR057243">
    <property type="entry name" value="Integrin_I-EGF_CS"/>
</dbReference>
<evidence type="ECO:0000256" key="17">
    <source>
        <dbReference type="RuleBase" id="RU000633"/>
    </source>
</evidence>
<dbReference type="SUPFAM" id="SSF69687">
    <property type="entry name" value="Integrin beta tail domain"/>
    <property type="match status" value="1"/>
</dbReference>
<evidence type="ECO:0000256" key="12">
    <source>
        <dbReference type="ARBA" id="ARBA00022989"/>
    </source>
</evidence>
<keyword evidence="7 19" id="KW-0732">Signal</keyword>
<keyword evidence="10" id="KW-0460">Magnesium</keyword>
<evidence type="ECO:0000259" key="22">
    <source>
        <dbReference type="SMART" id="SM01241"/>
    </source>
</evidence>
<keyword evidence="9" id="KW-0106">Calcium</keyword>
<evidence type="ECO:0000259" key="21">
    <source>
        <dbReference type="SMART" id="SM00423"/>
    </source>
</evidence>
<keyword evidence="8" id="KW-0677">Repeat</keyword>
<dbReference type="Gene3D" id="2.60.40.1510">
    <property type="entry name" value="ntegrin, alpha v. Chain A, domain 3"/>
    <property type="match status" value="1"/>
</dbReference>